<dbReference type="Gene3D" id="3.90.550.10">
    <property type="entry name" value="Spore Coat Polysaccharide Biosynthesis Protein SpsA, Chain A"/>
    <property type="match status" value="1"/>
</dbReference>
<keyword evidence="3" id="KW-1185">Reference proteome</keyword>
<dbReference type="Pfam" id="PF00535">
    <property type="entry name" value="Glycos_transf_2"/>
    <property type="match status" value="1"/>
</dbReference>
<keyword evidence="2" id="KW-0328">Glycosyltransferase</keyword>
<dbReference type="PANTHER" id="PTHR43685:SF2">
    <property type="entry name" value="GLYCOSYLTRANSFERASE 2-LIKE DOMAIN-CONTAINING PROTEIN"/>
    <property type="match status" value="1"/>
</dbReference>
<evidence type="ECO:0000313" key="2">
    <source>
        <dbReference type="EMBL" id="ERK60393.1"/>
    </source>
</evidence>
<name>U2S3V6_9ACTN</name>
<protein>
    <submittedName>
        <fullName evidence="2">Glycosyltransferase, group 2 family protein</fullName>
        <ecNumber evidence="2">2.4.-.-</ecNumber>
    </submittedName>
</protein>
<keyword evidence="2" id="KW-0808">Transferase</keyword>
<dbReference type="GO" id="GO:0016757">
    <property type="term" value="F:glycosyltransferase activity"/>
    <property type="evidence" value="ECO:0007669"/>
    <property type="project" value="UniProtKB-KW"/>
</dbReference>
<dbReference type="EMBL" id="ACVN02000086">
    <property type="protein sequence ID" value="ERK60393.1"/>
    <property type="molecule type" value="Genomic_DNA"/>
</dbReference>
<dbReference type="OrthoDB" id="8549922at2"/>
<dbReference type="InterPro" id="IPR029044">
    <property type="entry name" value="Nucleotide-diphossugar_trans"/>
</dbReference>
<accession>U2S3V6</accession>
<reference evidence="2" key="1">
    <citation type="submission" date="2013-08" db="EMBL/GenBank/DDBJ databases">
        <authorList>
            <person name="Durkin A.S."/>
            <person name="Haft D.R."/>
            <person name="McCorrison J."/>
            <person name="Torralba M."/>
            <person name="Gillis M."/>
            <person name="Haft D.H."/>
            <person name="Methe B."/>
            <person name="Sutton G."/>
            <person name="Nelson K.E."/>
        </authorList>
    </citation>
    <scope>NUCLEOTIDE SEQUENCE [LARGE SCALE GENOMIC DNA]</scope>
    <source>
        <strain evidence="2">F0233</strain>
    </source>
</reference>
<dbReference type="RefSeq" id="WP_021796798.1">
    <property type="nucleotide sequence ID" value="NZ_ACVN02000086.1"/>
</dbReference>
<organism evidence="2 3">
    <name type="scientific">Propionibacterium acidifaciens F0233</name>
    <dbReference type="NCBI Taxonomy" id="553198"/>
    <lineage>
        <taxon>Bacteria</taxon>
        <taxon>Bacillati</taxon>
        <taxon>Actinomycetota</taxon>
        <taxon>Actinomycetes</taxon>
        <taxon>Propionibacteriales</taxon>
        <taxon>Propionibacteriaceae</taxon>
        <taxon>Propionibacterium</taxon>
    </lineage>
</organism>
<gene>
    <name evidence="2" type="ORF">HMPREF0682_1188</name>
</gene>
<dbReference type="Proteomes" id="UP000017052">
    <property type="component" value="Unassembled WGS sequence"/>
</dbReference>
<comment type="caution">
    <text evidence="2">The sequence shown here is derived from an EMBL/GenBank/DDBJ whole genome shotgun (WGS) entry which is preliminary data.</text>
</comment>
<dbReference type="SUPFAM" id="SSF53448">
    <property type="entry name" value="Nucleotide-diphospho-sugar transferases"/>
    <property type="match status" value="1"/>
</dbReference>
<dbReference type="CDD" id="cd00761">
    <property type="entry name" value="Glyco_tranf_GTA_type"/>
    <property type="match status" value="1"/>
</dbReference>
<dbReference type="EC" id="2.4.-.-" evidence="2"/>
<dbReference type="GeneID" id="95360301"/>
<dbReference type="PANTHER" id="PTHR43685">
    <property type="entry name" value="GLYCOSYLTRANSFERASE"/>
    <property type="match status" value="1"/>
</dbReference>
<sequence length="412" mass="43272">MPDTDVPRDEIDGAGSRIVQLDRTTGLVRTISGAGQATALVLVRDGGRTAGVVTVDSDSEPASAPRVLALPPAPRRAWDEGAGASLGASVVLCTTGDCELLRSAVEALLAQTHPDFELIVVDNAPATGRTRAALAGLEDARLRIVEQAVPGLSWARNTGVAAARRPVIAFTDDDALVDPGWLVALLDPLASDPDRVIGATTGMVLPAELRYRAQRWFESRGGFPKDDVPRVWTIGPAPRSVRRFGAPGEGGPLYPVTTARVGAGVSMAYRAEALADAGDFDVRLGAGTPTRGGEDLDMFARLLRTGRVIVHTPDAVLHHRHRRTAAGLDAQIRGNGSGMSALIVKSVLERPATLLVLAGRVPGVAARLRPGSERVAGSDDDTPGSLTRSEIRGFLEGPWCYARAARAAKGLR</sequence>
<dbReference type="InterPro" id="IPR001173">
    <property type="entry name" value="Glyco_trans_2-like"/>
</dbReference>
<evidence type="ECO:0000259" key="1">
    <source>
        <dbReference type="Pfam" id="PF00535"/>
    </source>
</evidence>
<proteinExistence type="predicted"/>
<evidence type="ECO:0000313" key="3">
    <source>
        <dbReference type="Proteomes" id="UP000017052"/>
    </source>
</evidence>
<dbReference type="AlphaFoldDB" id="U2S3V6"/>
<dbReference type="InterPro" id="IPR050834">
    <property type="entry name" value="Glycosyltransf_2"/>
</dbReference>
<feature type="domain" description="Glycosyltransferase 2-like" evidence="1">
    <location>
        <begin position="89"/>
        <end position="223"/>
    </location>
</feature>